<dbReference type="AlphaFoldDB" id="A0A915KXX1"/>
<name>A0A915KXX1_ROMCU</name>
<dbReference type="OMA" id="ICCTIIN"/>
<organism evidence="2 3">
    <name type="scientific">Romanomermis culicivorax</name>
    <name type="common">Nematode worm</name>
    <dbReference type="NCBI Taxonomy" id="13658"/>
    <lineage>
        <taxon>Eukaryota</taxon>
        <taxon>Metazoa</taxon>
        <taxon>Ecdysozoa</taxon>
        <taxon>Nematoda</taxon>
        <taxon>Enoplea</taxon>
        <taxon>Dorylaimia</taxon>
        <taxon>Mermithida</taxon>
        <taxon>Mermithoidea</taxon>
        <taxon>Mermithidae</taxon>
        <taxon>Romanomermis</taxon>
    </lineage>
</organism>
<evidence type="ECO:0000313" key="2">
    <source>
        <dbReference type="Proteomes" id="UP000887565"/>
    </source>
</evidence>
<evidence type="ECO:0000313" key="3">
    <source>
        <dbReference type="WBParaSite" id="nRc.2.0.1.t43661-RA"/>
    </source>
</evidence>
<feature type="coiled-coil region" evidence="1">
    <location>
        <begin position="14"/>
        <end position="41"/>
    </location>
</feature>
<evidence type="ECO:0000256" key="1">
    <source>
        <dbReference type="SAM" id="Coils"/>
    </source>
</evidence>
<dbReference type="WBParaSite" id="nRc.2.0.1.t43661-RA">
    <property type="protein sequence ID" value="nRc.2.0.1.t43661-RA"/>
    <property type="gene ID" value="nRc.2.0.1.g43661"/>
</dbReference>
<accession>A0A915KXX1</accession>
<dbReference type="Proteomes" id="UP000887565">
    <property type="component" value="Unplaced"/>
</dbReference>
<proteinExistence type="predicted"/>
<keyword evidence="2" id="KW-1185">Reference proteome</keyword>
<sequence length="112" mass="12920">MANNMSLEEQIRIVDRSVKECDATRKQLEALLRKVDDLYDEIKHFRDFLSYEKYRRDTVSTGTRSSIGGSAPHTADAVCETLSALTIQITKEWEERLEQVRNTQIQITAPNM</sequence>
<keyword evidence="1" id="KW-0175">Coiled coil</keyword>
<protein>
    <submittedName>
        <fullName evidence="3">Uncharacterized protein</fullName>
    </submittedName>
</protein>
<reference evidence="3" key="1">
    <citation type="submission" date="2022-11" db="UniProtKB">
        <authorList>
            <consortium name="WormBaseParasite"/>
        </authorList>
    </citation>
    <scope>IDENTIFICATION</scope>
</reference>